<dbReference type="KEGG" id="cci:CC1G_06795"/>
<dbReference type="AlphaFoldDB" id="A8N1R7"/>
<proteinExistence type="predicted"/>
<dbReference type="HOGENOM" id="CLU_411603_0_0_1"/>
<dbReference type="GeneID" id="6005235"/>
<accession>A8N1R7</accession>
<feature type="region of interest" description="Disordered" evidence="1">
    <location>
        <begin position="27"/>
        <end position="69"/>
    </location>
</feature>
<name>A8N1R7_COPC7</name>
<dbReference type="RefSeq" id="XP_001828809.2">
    <property type="nucleotide sequence ID" value="XM_001828757.2"/>
</dbReference>
<dbReference type="InParanoid" id="A8N1R7"/>
<comment type="caution">
    <text evidence="2">The sequence shown here is derived from an EMBL/GenBank/DDBJ whole genome shotgun (WGS) entry which is preliminary data.</text>
</comment>
<dbReference type="OMA" id="IRRVGEW"/>
<dbReference type="eggNOG" id="ENOG502S4E9">
    <property type="taxonomic scope" value="Eukaryota"/>
</dbReference>
<feature type="compositionally biased region" description="Polar residues" evidence="1">
    <location>
        <begin position="27"/>
        <end position="36"/>
    </location>
</feature>
<dbReference type="Proteomes" id="UP000001861">
    <property type="component" value="Unassembled WGS sequence"/>
</dbReference>
<protein>
    <submittedName>
        <fullName evidence="2">Uncharacterized protein</fullName>
    </submittedName>
</protein>
<organism evidence="2 3">
    <name type="scientific">Coprinopsis cinerea (strain Okayama-7 / 130 / ATCC MYA-4618 / FGSC 9003)</name>
    <name type="common">Inky cap fungus</name>
    <name type="synonym">Hormographiella aspergillata</name>
    <dbReference type="NCBI Taxonomy" id="240176"/>
    <lineage>
        <taxon>Eukaryota</taxon>
        <taxon>Fungi</taxon>
        <taxon>Dikarya</taxon>
        <taxon>Basidiomycota</taxon>
        <taxon>Agaricomycotina</taxon>
        <taxon>Agaricomycetes</taxon>
        <taxon>Agaricomycetidae</taxon>
        <taxon>Agaricales</taxon>
        <taxon>Agaricineae</taxon>
        <taxon>Psathyrellaceae</taxon>
        <taxon>Coprinopsis</taxon>
    </lineage>
</organism>
<sequence>MLKALVDRPFLTFRTVHRSYHVTRTCLSSEKSSTVAKNAVEATSPKPDRPNPKKRKSRTLKVPQNPTPLPERISLPEISLLKEVRELEKIQPITIEDVERYRPADPPNPARADYEKNYKKLSQHISRSFKRDQLLKILELYDARTVVASQAKATKNSLVAMLLRQWGWTQPETSTESVVHLKANEASLVLRDTRGHNIKRLAQSRRVNLRYSRETLSLHVSGKEEHVKEVASAVTALKKDLVEKEFRLPFSSGVNGAQLDGIFLSSGAFVEKLNDTNFRISYSRSFPESATRARQNLIKIGYTNMNSIQEPLFALNSSNVSESTPLLAYPFTPVQSLFNTKDKSKVYRISRSADSPIPAPFTTPRDDQNLLDLRKWFHSIQLEHGAKVTVESFPGNRVFQKAGGQNEPPIPHCDISSQSVVQSIRSAFPRNSSFHPRLPDTVFKLSNISNQTYHRLVYSAVPSDSSTESSPPSIFRFFVVVDLTRESLLAHQYPDLFVGLKPAENGGDSTTYYALCDRGWRQGVDLLLPDSSFDVKLCVSAMQTLRLPTPFQDYIDELNARSFDNSIPGVEPPLYFYHEGQLHVLTSSEIVRSALKELPRATDEGPASRNLFTEIAVDMNSRKSESTCHASTTLDTSEESWDRFVQQLIQIANLETGAAWASLPSSP</sequence>
<dbReference type="OrthoDB" id="3362817at2759"/>
<evidence type="ECO:0000256" key="1">
    <source>
        <dbReference type="SAM" id="MobiDB-lite"/>
    </source>
</evidence>
<dbReference type="VEuPathDB" id="FungiDB:CC1G_06795"/>
<evidence type="ECO:0000313" key="2">
    <source>
        <dbReference type="EMBL" id="EAU93075.2"/>
    </source>
</evidence>
<dbReference type="STRING" id="240176.A8N1R7"/>
<evidence type="ECO:0000313" key="3">
    <source>
        <dbReference type="Proteomes" id="UP000001861"/>
    </source>
</evidence>
<gene>
    <name evidence="2" type="ORF">CC1G_06795</name>
</gene>
<keyword evidence="3" id="KW-1185">Reference proteome</keyword>
<reference evidence="2 3" key="1">
    <citation type="journal article" date="2010" name="Proc. Natl. Acad. Sci. U.S.A.">
        <title>Insights into evolution of multicellular fungi from the assembled chromosomes of the mushroom Coprinopsis cinerea (Coprinus cinereus).</title>
        <authorList>
            <person name="Stajich J.E."/>
            <person name="Wilke S.K."/>
            <person name="Ahren D."/>
            <person name="Au C.H."/>
            <person name="Birren B.W."/>
            <person name="Borodovsky M."/>
            <person name="Burns C."/>
            <person name="Canback B."/>
            <person name="Casselton L.A."/>
            <person name="Cheng C.K."/>
            <person name="Deng J."/>
            <person name="Dietrich F.S."/>
            <person name="Fargo D.C."/>
            <person name="Farman M.L."/>
            <person name="Gathman A.C."/>
            <person name="Goldberg J."/>
            <person name="Guigo R."/>
            <person name="Hoegger P.J."/>
            <person name="Hooker J.B."/>
            <person name="Huggins A."/>
            <person name="James T.Y."/>
            <person name="Kamada T."/>
            <person name="Kilaru S."/>
            <person name="Kodira C."/>
            <person name="Kues U."/>
            <person name="Kupfer D."/>
            <person name="Kwan H.S."/>
            <person name="Lomsadze A."/>
            <person name="Li W."/>
            <person name="Lilly W.W."/>
            <person name="Ma L.J."/>
            <person name="Mackey A.J."/>
            <person name="Manning G."/>
            <person name="Martin F."/>
            <person name="Muraguchi H."/>
            <person name="Natvig D.O."/>
            <person name="Palmerini H."/>
            <person name="Ramesh M.A."/>
            <person name="Rehmeyer C.J."/>
            <person name="Roe B.A."/>
            <person name="Shenoy N."/>
            <person name="Stanke M."/>
            <person name="Ter-Hovhannisyan V."/>
            <person name="Tunlid A."/>
            <person name="Velagapudi R."/>
            <person name="Vision T.J."/>
            <person name="Zeng Q."/>
            <person name="Zolan M.E."/>
            <person name="Pukkila P.J."/>
        </authorList>
    </citation>
    <scope>NUCLEOTIDE SEQUENCE [LARGE SCALE GENOMIC DNA]</scope>
    <source>
        <strain evidence="3">Okayama-7 / 130 / ATCC MYA-4618 / FGSC 9003</strain>
    </source>
</reference>
<dbReference type="EMBL" id="AACS02000001">
    <property type="protein sequence ID" value="EAU93075.2"/>
    <property type="molecule type" value="Genomic_DNA"/>
</dbReference>